<accession>A0ABD6F2U4</accession>
<reference evidence="1 2" key="1">
    <citation type="submission" date="2024-08" db="EMBL/GenBank/DDBJ databases">
        <title>Gnathostoma spinigerum genome.</title>
        <authorList>
            <person name="Gonzalez-Bertolin B."/>
            <person name="Monzon S."/>
            <person name="Zaballos A."/>
            <person name="Jimenez P."/>
            <person name="Dekumyoy P."/>
            <person name="Varona S."/>
            <person name="Cuesta I."/>
            <person name="Sumanam S."/>
            <person name="Adisakwattana P."/>
            <person name="Gasser R.B."/>
            <person name="Hernandez-Gonzalez A."/>
            <person name="Young N.D."/>
            <person name="Perteguer M.J."/>
        </authorList>
    </citation>
    <scope>NUCLEOTIDE SEQUENCE [LARGE SCALE GENOMIC DNA]</scope>
    <source>
        <strain evidence="1">AL3</strain>
        <tissue evidence="1">Liver</tissue>
    </source>
</reference>
<dbReference type="EMBL" id="JBGFUD010014529">
    <property type="protein sequence ID" value="MFH4983942.1"/>
    <property type="molecule type" value="Genomic_DNA"/>
</dbReference>
<feature type="non-terminal residue" evidence="1">
    <location>
        <position position="1"/>
    </location>
</feature>
<evidence type="ECO:0000313" key="1">
    <source>
        <dbReference type="EMBL" id="MFH4983942.1"/>
    </source>
</evidence>
<dbReference type="PANTHER" id="PTHR47027:SF20">
    <property type="entry name" value="REVERSE TRANSCRIPTASE-LIKE PROTEIN WITH RNA-DIRECTED DNA POLYMERASE DOMAIN"/>
    <property type="match status" value="1"/>
</dbReference>
<protein>
    <recommendedName>
        <fullName evidence="3">Endonuclease-reverse transcriptase</fullName>
    </recommendedName>
</protein>
<dbReference type="PANTHER" id="PTHR47027">
    <property type="entry name" value="REVERSE TRANSCRIPTASE DOMAIN-CONTAINING PROTEIN"/>
    <property type="match status" value="1"/>
</dbReference>
<sequence>LGQVLNTHHKTNEEIGRRMAGWRAFNPIKEVLEKLSKPEDRALLFNSTVVPSMLYGSETWSLTRSEEHQLAVTERAMERRMLKITKLNHVRNEAIRQRTRFVDVVLENIKSKLRWVGHLARMKDDRWTKKVND</sequence>
<comment type="caution">
    <text evidence="1">The sequence shown here is derived from an EMBL/GenBank/DDBJ whole genome shotgun (WGS) entry which is preliminary data.</text>
</comment>
<dbReference type="Proteomes" id="UP001608902">
    <property type="component" value="Unassembled WGS sequence"/>
</dbReference>
<gene>
    <name evidence="1" type="ORF">AB6A40_010651</name>
</gene>
<organism evidence="1 2">
    <name type="scientific">Gnathostoma spinigerum</name>
    <dbReference type="NCBI Taxonomy" id="75299"/>
    <lineage>
        <taxon>Eukaryota</taxon>
        <taxon>Metazoa</taxon>
        <taxon>Ecdysozoa</taxon>
        <taxon>Nematoda</taxon>
        <taxon>Chromadorea</taxon>
        <taxon>Rhabditida</taxon>
        <taxon>Spirurina</taxon>
        <taxon>Gnathostomatomorpha</taxon>
        <taxon>Gnathostomatoidea</taxon>
        <taxon>Gnathostomatidae</taxon>
        <taxon>Gnathostoma</taxon>
    </lineage>
</organism>
<name>A0ABD6F2U4_9BILA</name>
<keyword evidence="2" id="KW-1185">Reference proteome</keyword>
<dbReference type="AlphaFoldDB" id="A0ABD6F2U4"/>
<evidence type="ECO:0008006" key="3">
    <source>
        <dbReference type="Google" id="ProtNLM"/>
    </source>
</evidence>
<evidence type="ECO:0000313" key="2">
    <source>
        <dbReference type="Proteomes" id="UP001608902"/>
    </source>
</evidence>
<proteinExistence type="predicted"/>